<name>A0ABN9RRI6_9DINO</name>
<organism evidence="1 2">
    <name type="scientific">Prorocentrum cordatum</name>
    <dbReference type="NCBI Taxonomy" id="2364126"/>
    <lineage>
        <taxon>Eukaryota</taxon>
        <taxon>Sar</taxon>
        <taxon>Alveolata</taxon>
        <taxon>Dinophyceae</taxon>
        <taxon>Prorocentrales</taxon>
        <taxon>Prorocentraceae</taxon>
        <taxon>Prorocentrum</taxon>
    </lineage>
</organism>
<comment type="caution">
    <text evidence="1">The sequence shown here is derived from an EMBL/GenBank/DDBJ whole genome shotgun (WGS) entry which is preliminary data.</text>
</comment>
<reference evidence="1" key="1">
    <citation type="submission" date="2023-10" db="EMBL/GenBank/DDBJ databases">
        <authorList>
            <person name="Chen Y."/>
            <person name="Shah S."/>
            <person name="Dougan E. K."/>
            <person name="Thang M."/>
            <person name="Chan C."/>
        </authorList>
    </citation>
    <scope>NUCLEOTIDE SEQUENCE [LARGE SCALE GENOMIC DNA]</scope>
</reference>
<evidence type="ECO:0000313" key="2">
    <source>
        <dbReference type="Proteomes" id="UP001189429"/>
    </source>
</evidence>
<sequence length="141" mass="14528">AAVGAGDALAKKVAQWVAAGKAHGLPKNTVDQIVAVSRWAMENNDSKCITHALSEGAGGALRLVPLEDLHLRSEDVAGLEALAGTGARIPSISAVYFGEKLQDAPQWDAFWQKCGAKALGLACVGGVSPRRGQQASPSGSR</sequence>
<gene>
    <name evidence="1" type="ORF">PCOR1329_LOCUS23010</name>
</gene>
<evidence type="ECO:0000313" key="1">
    <source>
        <dbReference type="EMBL" id="CAK0821870.1"/>
    </source>
</evidence>
<protein>
    <submittedName>
        <fullName evidence="1">Uncharacterized protein</fullName>
    </submittedName>
</protein>
<dbReference type="Proteomes" id="UP001189429">
    <property type="component" value="Unassembled WGS sequence"/>
</dbReference>
<feature type="non-terminal residue" evidence="1">
    <location>
        <position position="141"/>
    </location>
</feature>
<proteinExistence type="predicted"/>
<accession>A0ABN9RRI6</accession>
<dbReference type="EMBL" id="CAUYUJ010007756">
    <property type="protein sequence ID" value="CAK0821870.1"/>
    <property type="molecule type" value="Genomic_DNA"/>
</dbReference>
<keyword evidence="2" id="KW-1185">Reference proteome</keyword>
<feature type="non-terminal residue" evidence="1">
    <location>
        <position position="1"/>
    </location>
</feature>